<evidence type="ECO:0000313" key="2">
    <source>
        <dbReference type="EMBL" id="BAE60771.1"/>
    </source>
</evidence>
<evidence type="ECO:0000256" key="1">
    <source>
        <dbReference type="SAM" id="MobiDB-lite"/>
    </source>
</evidence>
<accession>Q2UCE4</accession>
<dbReference type="AlphaFoldDB" id="Q2UCE4"/>
<sequence length="101" mass="11162">MATITEVRTDALVPTDLVLKTGQIKIESEEISTRDLSDIPLPPPSKRPTEVLSVDKGTPDSHVPRDPRLIRLTGVHPFNVEPPLTDLYKEGCLHRLSCLSP</sequence>
<keyword evidence="3" id="KW-1185">Reference proteome</keyword>
<evidence type="ECO:0000313" key="3">
    <source>
        <dbReference type="Proteomes" id="UP000006564"/>
    </source>
</evidence>
<dbReference type="STRING" id="510516.Q2UCE4"/>
<dbReference type="EMBL" id="AP007161">
    <property type="protein sequence ID" value="BAE60771.1"/>
    <property type="molecule type" value="Genomic_DNA"/>
</dbReference>
<dbReference type="KEGG" id="aor:AO090012000625"/>
<dbReference type="GeneID" id="5988085"/>
<protein>
    <submittedName>
        <fullName evidence="2">DNA, SC012</fullName>
    </submittedName>
</protein>
<reference evidence="2 3" key="1">
    <citation type="journal article" date="2005" name="Nature">
        <title>Genome sequencing and analysis of Aspergillus oryzae.</title>
        <authorList>
            <person name="Machida M."/>
            <person name="Asai K."/>
            <person name="Sano M."/>
            <person name="Tanaka T."/>
            <person name="Kumagai T."/>
            <person name="Terai G."/>
            <person name="Kusumoto K."/>
            <person name="Arima T."/>
            <person name="Akita O."/>
            <person name="Kashiwagi Y."/>
            <person name="Abe K."/>
            <person name="Gomi K."/>
            <person name="Horiuchi H."/>
            <person name="Kitamoto K."/>
            <person name="Kobayashi T."/>
            <person name="Takeuchi M."/>
            <person name="Denning D.W."/>
            <person name="Galagan J.E."/>
            <person name="Nierman W.C."/>
            <person name="Yu J."/>
            <person name="Archer D.B."/>
            <person name="Bennett J.W."/>
            <person name="Bhatnagar D."/>
            <person name="Cleveland T.E."/>
            <person name="Fedorova N.D."/>
            <person name="Gotoh O."/>
            <person name="Horikawa H."/>
            <person name="Hosoyama A."/>
            <person name="Ichinomiya M."/>
            <person name="Igarashi R."/>
            <person name="Iwashita K."/>
            <person name="Juvvadi P.R."/>
            <person name="Kato M."/>
            <person name="Kato Y."/>
            <person name="Kin T."/>
            <person name="Kokubun A."/>
            <person name="Maeda H."/>
            <person name="Maeyama N."/>
            <person name="Maruyama J."/>
            <person name="Nagasaki H."/>
            <person name="Nakajima T."/>
            <person name="Oda K."/>
            <person name="Okada K."/>
            <person name="Paulsen I."/>
            <person name="Sakamoto K."/>
            <person name="Sawano T."/>
            <person name="Takahashi M."/>
            <person name="Takase K."/>
            <person name="Terabayashi Y."/>
            <person name="Wortman J."/>
            <person name="Yamada O."/>
            <person name="Yamagata Y."/>
            <person name="Anazawa H."/>
            <person name="Hata Y."/>
            <person name="Koide Y."/>
            <person name="Komori T."/>
            <person name="Koyama Y."/>
            <person name="Minetoki T."/>
            <person name="Suharnan S."/>
            <person name="Tanaka A."/>
            <person name="Isono K."/>
            <person name="Kuhara S."/>
            <person name="Ogasawara N."/>
            <person name="Kikuchi H."/>
        </authorList>
    </citation>
    <scope>NUCLEOTIDE SEQUENCE [LARGE SCALE GENOMIC DNA]</scope>
    <source>
        <strain evidence="3">ATCC 42149 / RIB 40</strain>
    </source>
</reference>
<proteinExistence type="predicted"/>
<feature type="compositionally biased region" description="Basic and acidic residues" evidence="1">
    <location>
        <begin position="57"/>
        <end position="67"/>
    </location>
</feature>
<dbReference type="Proteomes" id="UP000006564">
    <property type="component" value="Chromosome 4"/>
</dbReference>
<organism evidence="2 3">
    <name type="scientific">Aspergillus oryzae (strain ATCC 42149 / RIB 40)</name>
    <name type="common">Yellow koji mold</name>
    <dbReference type="NCBI Taxonomy" id="510516"/>
    <lineage>
        <taxon>Eukaryota</taxon>
        <taxon>Fungi</taxon>
        <taxon>Dikarya</taxon>
        <taxon>Ascomycota</taxon>
        <taxon>Pezizomycotina</taxon>
        <taxon>Eurotiomycetes</taxon>
        <taxon>Eurotiomycetidae</taxon>
        <taxon>Eurotiales</taxon>
        <taxon>Aspergillaceae</taxon>
        <taxon>Aspergillus</taxon>
        <taxon>Aspergillus subgen. Circumdati</taxon>
    </lineage>
</organism>
<dbReference type="EMBL" id="BA000052">
    <property type="protein sequence ID" value="BAE60771.1"/>
    <property type="molecule type" value="Genomic_DNA"/>
</dbReference>
<dbReference type="RefSeq" id="XP_023091476.1">
    <property type="nucleotide sequence ID" value="XM_023236561.1"/>
</dbReference>
<gene>
    <name evidence="2" type="ORF">AO090012000625</name>
</gene>
<feature type="region of interest" description="Disordered" evidence="1">
    <location>
        <begin position="35"/>
        <end position="67"/>
    </location>
</feature>
<name>Q2UCE4_ASPOR</name>
<dbReference type="HOGENOM" id="CLU_2291115_0_0_1"/>